<dbReference type="STRING" id="869209.Tresu_0949"/>
<dbReference type="GeneID" id="302998116"/>
<evidence type="ECO:0000313" key="2">
    <source>
        <dbReference type="Proteomes" id="UP000006852"/>
    </source>
</evidence>
<gene>
    <name evidence="1" type="ordered locus">Tresu_0949</name>
</gene>
<reference evidence="2" key="2">
    <citation type="submission" date="2011-04" db="EMBL/GenBank/DDBJ databases">
        <title>The complete genome of chromosome of Treponema succinifaciens DSM 2489.</title>
        <authorList>
            <person name="Lucas S."/>
            <person name="Copeland A."/>
            <person name="Lapidus A."/>
            <person name="Bruce D."/>
            <person name="Goodwin L."/>
            <person name="Pitluck S."/>
            <person name="Peters L."/>
            <person name="Kyrpides N."/>
            <person name="Mavromatis K."/>
            <person name="Ivanova N."/>
            <person name="Ovchinnikova G."/>
            <person name="Teshima H."/>
            <person name="Detter J.C."/>
            <person name="Tapia R."/>
            <person name="Han C."/>
            <person name="Land M."/>
            <person name="Hauser L."/>
            <person name="Markowitz V."/>
            <person name="Cheng J.-F."/>
            <person name="Hugenholtz P."/>
            <person name="Woyke T."/>
            <person name="Wu D."/>
            <person name="Gronow S."/>
            <person name="Wellnitz S."/>
            <person name="Brambilla E."/>
            <person name="Klenk H.-P."/>
            <person name="Eisen J.A."/>
        </authorList>
    </citation>
    <scope>NUCLEOTIDE SEQUENCE [LARGE SCALE GENOMIC DNA]</scope>
    <source>
        <strain evidence="2">ATCC 33096 / DSM 2489 / 6091</strain>
    </source>
</reference>
<dbReference type="InterPro" id="IPR029044">
    <property type="entry name" value="Nucleotide-diphossugar_trans"/>
</dbReference>
<protein>
    <submittedName>
        <fullName evidence="1">Glycosyltransferase, putative</fullName>
    </submittedName>
</protein>
<name>F2NRQ1_TRES6</name>
<dbReference type="Gene3D" id="3.90.550.10">
    <property type="entry name" value="Spore Coat Polysaccharide Biosynthesis Protein SpsA, Chain A"/>
    <property type="match status" value="1"/>
</dbReference>
<dbReference type="KEGG" id="tsu:Tresu_0949"/>
<evidence type="ECO:0000313" key="1">
    <source>
        <dbReference type="EMBL" id="AEB13869.1"/>
    </source>
</evidence>
<sequence>MKKLYLTVLYKIKYSNSQTLRSFSELRFGDNKNNFFVVWDNSPESETKIQELKEFLNTENVEYLHTPDNTALSKVYNSCLEKYSDFDFLMIFDQDSKIIRKDFDFYLEKTISENPDVNIFLPQVYSKNKLYSPGKFWIFKGWHYKRLAAGIHKDNLYTAIMSGTGVRIPFLKKNKITFNEELSLYGIDTCFFSDVRKIDSRFYVLDERLEHDLSENHLSKEDRKKHTRLYLEGTFIMNKKSLFKTLIVYLYELYLKLHGKI</sequence>
<dbReference type="SUPFAM" id="SSF53448">
    <property type="entry name" value="Nucleotide-diphospho-sugar transferases"/>
    <property type="match status" value="1"/>
</dbReference>
<keyword evidence="2" id="KW-1185">Reference proteome</keyword>
<dbReference type="RefSeq" id="WP_013701161.1">
    <property type="nucleotide sequence ID" value="NC_015385.1"/>
</dbReference>
<accession>F2NRQ1</accession>
<reference evidence="1 2" key="1">
    <citation type="journal article" date="2011" name="Stand. Genomic Sci.">
        <title>Complete genome sequence of Treponema succinifaciens type strain (6091).</title>
        <authorList>
            <person name="Han C."/>
            <person name="Gronow S."/>
            <person name="Teshima H."/>
            <person name="Lapidus A."/>
            <person name="Nolan M."/>
            <person name="Lucas S."/>
            <person name="Hammon N."/>
            <person name="Deshpande S."/>
            <person name="Cheng J.F."/>
            <person name="Zeytun A."/>
            <person name="Tapia R."/>
            <person name="Goodwin L."/>
            <person name="Pitluck S."/>
            <person name="Liolios K."/>
            <person name="Pagani I."/>
            <person name="Ivanova N."/>
            <person name="Mavromatis K."/>
            <person name="Mikhailova N."/>
            <person name="Huntemann M."/>
            <person name="Pati A."/>
            <person name="Chen A."/>
            <person name="Palaniappan K."/>
            <person name="Land M."/>
            <person name="Hauser L."/>
            <person name="Brambilla E.M."/>
            <person name="Rohde M."/>
            <person name="Goker M."/>
            <person name="Woyke T."/>
            <person name="Bristow J."/>
            <person name="Eisen J.A."/>
            <person name="Markowitz V."/>
            <person name="Hugenholtz P."/>
            <person name="Kyrpides N.C."/>
            <person name="Klenk H.P."/>
            <person name="Detter J.C."/>
        </authorList>
    </citation>
    <scope>NUCLEOTIDE SEQUENCE [LARGE SCALE GENOMIC DNA]</scope>
    <source>
        <strain evidence="2">ATCC 33096 / DSM 2489 / 6091</strain>
    </source>
</reference>
<dbReference type="EMBL" id="CP002631">
    <property type="protein sequence ID" value="AEB13869.1"/>
    <property type="molecule type" value="Genomic_DNA"/>
</dbReference>
<organism evidence="1 2">
    <name type="scientific">Treponema succinifaciens (strain ATCC 33096 / DSM 2489 / 6091)</name>
    <dbReference type="NCBI Taxonomy" id="869209"/>
    <lineage>
        <taxon>Bacteria</taxon>
        <taxon>Pseudomonadati</taxon>
        <taxon>Spirochaetota</taxon>
        <taxon>Spirochaetia</taxon>
        <taxon>Spirochaetales</taxon>
        <taxon>Treponemataceae</taxon>
        <taxon>Treponema</taxon>
    </lineage>
</organism>
<dbReference type="AlphaFoldDB" id="F2NRQ1"/>
<proteinExistence type="predicted"/>
<dbReference type="HOGENOM" id="CLU_084720_0_0_12"/>
<dbReference type="OrthoDB" id="1351873at2"/>
<dbReference type="Proteomes" id="UP000006852">
    <property type="component" value="Chromosome"/>
</dbReference>
<dbReference type="eggNOG" id="COG1216">
    <property type="taxonomic scope" value="Bacteria"/>
</dbReference>